<proteinExistence type="predicted"/>
<comment type="caution">
    <text evidence="2">The sequence shown here is derived from an EMBL/GenBank/DDBJ whole genome shotgun (WGS) entry which is preliminary data.</text>
</comment>
<gene>
    <name evidence="2" type="ORF">IRJ41_022543</name>
</gene>
<reference evidence="2" key="1">
    <citation type="submission" date="2021-02" db="EMBL/GenBank/DDBJ databases">
        <title>Comparative genomics reveals that relaxation of natural selection precedes convergent phenotypic evolution of cavefish.</title>
        <authorList>
            <person name="Peng Z."/>
        </authorList>
    </citation>
    <scope>NUCLEOTIDE SEQUENCE</scope>
    <source>
        <tissue evidence="2">Muscle</tissue>
    </source>
</reference>
<evidence type="ECO:0000313" key="2">
    <source>
        <dbReference type="EMBL" id="KAI7812263.1"/>
    </source>
</evidence>
<name>A0A9W8CAD1_TRIRA</name>
<protein>
    <submittedName>
        <fullName evidence="2">Uncharacterized protein</fullName>
    </submittedName>
</protein>
<keyword evidence="3" id="KW-1185">Reference proteome</keyword>
<evidence type="ECO:0000313" key="3">
    <source>
        <dbReference type="Proteomes" id="UP001059041"/>
    </source>
</evidence>
<dbReference type="AlphaFoldDB" id="A0A9W8CAD1"/>
<feature type="region of interest" description="Disordered" evidence="1">
    <location>
        <begin position="41"/>
        <end position="78"/>
    </location>
</feature>
<evidence type="ECO:0000256" key="1">
    <source>
        <dbReference type="SAM" id="MobiDB-lite"/>
    </source>
</evidence>
<accession>A0A9W8CAD1</accession>
<sequence>MSEERNPERNQIQLEEPIVVRWRAAERIHFLTRSLSLPHYRTAGGSRRNPGRFSGPQHALTNRHTSVRRSIGPSDKDELVTDHRSDAYLCVPLLPQF</sequence>
<dbReference type="EMBL" id="JAFHDT010000003">
    <property type="protein sequence ID" value="KAI7812263.1"/>
    <property type="molecule type" value="Genomic_DNA"/>
</dbReference>
<dbReference type="Proteomes" id="UP001059041">
    <property type="component" value="Linkage Group LG3"/>
</dbReference>
<organism evidence="2 3">
    <name type="scientific">Triplophysa rosa</name>
    <name type="common">Cave loach</name>
    <dbReference type="NCBI Taxonomy" id="992332"/>
    <lineage>
        <taxon>Eukaryota</taxon>
        <taxon>Metazoa</taxon>
        <taxon>Chordata</taxon>
        <taxon>Craniata</taxon>
        <taxon>Vertebrata</taxon>
        <taxon>Euteleostomi</taxon>
        <taxon>Actinopterygii</taxon>
        <taxon>Neopterygii</taxon>
        <taxon>Teleostei</taxon>
        <taxon>Ostariophysi</taxon>
        <taxon>Cypriniformes</taxon>
        <taxon>Nemacheilidae</taxon>
        <taxon>Triplophysa</taxon>
    </lineage>
</organism>